<dbReference type="EMBL" id="JACHGT010000003">
    <property type="protein sequence ID" value="MBB6033522.1"/>
    <property type="molecule type" value="Genomic_DNA"/>
</dbReference>
<keyword evidence="1" id="KW-0812">Transmembrane</keyword>
<keyword evidence="1" id="KW-1133">Transmembrane helix</keyword>
<proteinExistence type="predicted"/>
<accession>A0A841FIZ3</accession>
<evidence type="ECO:0000256" key="1">
    <source>
        <dbReference type="SAM" id="Phobius"/>
    </source>
</evidence>
<evidence type="ECO:0000313" key="3">
    <source>
        <dbReference type="Proteomes" id="UP000548476"/>
    </source>
</evidence>
<evidence type="ECO:0000313" key="2">
    <source>
        <dbReference type="EMBL" id="MBB6033522.1"/>
    </source>
</evidence>
<protein>
    <recommendedName>
        <fullName evidence="4">PH domain-containing protein</fullName>
    </recommendedName>
</protein>
<organism evidence="2 3">
    <name type="scientific">Phytomonospora endophytica</name>
    <dbReference type="NCBI Taxonomy" id="714109"/>
    <lineage>
        <taxon>Bacteria</taxon>
        <taxon>Bacillati</taxon>
        <taxon>Actinomycetota</taxon>
        <taxon>Actinomycetes</taxon>
        <taxon>Micromonosporales</taxon>
        <taxon>Micromonosporaceae</taxon>
        <taxon>Phytomonospora</taxon>
    </lineage>
</organism>
<feature type="transmembrane region" description="Helical" evidence="1">
    <location>
        <begin position="44"/>
        <end position="67"/>
    </location>
</feature>
<reference evidence="2 3" key="1">
    <citation type="submission" date="2020-08" db="EMBL/GenBank/DDBJ databases">
        <title>Genomic Encyclopedia of Type Strains, Phase IV (KMG-IV): sequencing the most valuable type-strain genomes for metagenomic binning, comparative biology and taxonomic classification.</title>
        <authorList>
            <person name="Goeker M."/>
        </authorList>
    </citation>
    <scope>NUCLEOTIDE SEQUENCE [LARGE SCALE GENOMIC DNA]</scope>
    <source>
        <strain evidence="2 3">YIM 65646</strain>
    </source>
</reference>
<keyword evidence="1" id="KW-0472">Membrane</keyword>
<comment type="caution">
    <text evidence="2">The sequence shown here is derived from an EMBL/GenBank/DDBJ whole genome shotgun (WGS) entry which is preliminary data.</text>
</comment>
<sequence length="182" mass="19334">MKLSLGSTTAAKAVVVIFTLFAMCCTATPLIALTAQNTGTGGELTVAVIAVGAVYLLVVAGLIWLALSVLRGGVRLDGTVVTMQRAFTSTSVDLATVPTVWFDEHQVRREGRTGAVLPLLCTRRPDGKLFRFALATQRSRLPPDELAALAAAIERGHRTGAEAQQATAVAEQLRTWSYRLPG</sequence>
<gene>
    <name evidence="2" type="ORF">HNR73_001372</name>
</gene>
<name>A0A841FIZ3_9ACTN</name>
<feature type="transmembrane region" description="Helical" evidence="1">
    <location>
        <begin position="12"/>
        <end position="32"/>
    </location>
</feature>
<evidence type="ECO:0008006" key="4">
    <source>
        <dbReference type="Google" id="ProtNLM"/>
    </source>
</evidence>
<keyword evidence="3" id="KW-1185">Reference proteome</keyword>
<dbReference type="AlphaFoldDB" id="A0A841FIZ3"/>
<dbReference type="RefSeq" id="WP_184786429.1">
    <property type="nucleotide sequence ID" value="NZ_BONT01000015.1"/>
</dbReference>
<dbReference type="Proteomes" id="UP000548476">
    <property type="component" value="Unassembled WGS sequence"/>
</dbReference>